<sequence>MSLVLSRLGLLVSGGFTVNETASALTVGKIVGSVVSRHTDASLFDAFIQQYGVRFTRLPPWLEDVQFNRSGTILGGQLREIPCQNTIFDVKLRTVEGVATFIVLVARYVESRQQLAKYVEDMIRGKYYIVSGGDLETREKDDLERVSMPYSSRILLQSFVNAVIDADARSPQHDRCRQLLGELTHVVGSAMFQKQTSKHARGQCQRFLQQFLGQRTSVSGKPDNIFNTLSAAVAMIALAAMANGAHVRVVCQTSSGSVEIPQGGRTFYNPSIFTVVLWLTEPPMIVSSEMNMVGEEYDLADDDSEPGAIPIYGGAAEISRAIASQTGCGLPDDMARDIWERGVHEGALASWEMGDVLGMRFRLTDETLRCEIPDSLGYLADKLYGERDQRCKIVRKAAAILHDVANYSEYEGFGDSWFNLTLSYVMIAYSVGCLRSAVSVGGNLLSQYCWTSDCELNKDGLRSRLTSEKADALGFVFMIGTTGATIQDFLWRIASVWGGSTTEYHNHVEIHDRVFGIASPHLTLLSDVLRDPKALAQNGLSKGFISVHSGSIPTLPRDPLSGLVIAADASALMEGRFIFDKGPRPLHKETTAGVLFSLEPYTGQDGTLCATICTWQYGEVLLELDPMRVHDNLLAQRSLSSYQRLQGTAYANPNHCFVPLERGEIPVLQRVFMGASWGRSGINSPLTAVLRAEGRLDWQVVVAGIIEGGEMIMACDGESLEEVLTRDPSRDFSGVLIVACRDNVLSQGYIDLIETQKDLASKQSEAEFHCIEFNVNEGPSNSTWSIRKSAPRLLR</sequence>
<gene>
    <name evidence="1" type="ORF">FUG_LOCUS114630</name>
</gene>
<accession>A0A4U9F7J9</accession>
<reference evidence="1" key="1">
    <citation type="submission" date="2019-04" db="EMBL/GenBank/DDBJ databases">
        <authorList>
            <person name="Melise S."/>
            <person name="Noan J."/>
            <person name="Okalmin O."/>
        </authorList>
    </citation>
    <scope>NUCLEOTIDE SEQUENCE</scope>
    <source>
        <strain evidence="1">FN9</strain>
    </source>
</reference>
<name>A0A4U9F7J9_GIBZA</name>
<organism evidence="1">
    <name type="scientific">Gibberella zeae</name>
    <name type="common">Wheat head blight fungus</name>
    <name type="synonym">Fusarium graminearum</name>
    <dbReference type="NCBI Taxonomy" id="5518"/>
    <lineage>
        <taxon>Eukaryota</taxon>
        <taxon>Fungi</taxon>
        <taxon>Dikarya</taxon>
        <taxon>Ascomycota</taxon>
        <taxon>Pezizomycotina</taxon>
        <taxon>Sordariomycetes</taxon>
        <taxon>Hypocreomycetidae</taxon>
        <taxon>Hypocreales</taxon>
        <taxon>Nectriaceae</taxon>
        <taxon>Fusarium</taxon>
    </lineage>
</organism>
<dbReference type="EMBL" id="CAAKMV010000088">
    <property type="protein sequence ID" value="VIO54085.1"/>
    <property type="molecule type" value="Genomic_DNA"/>
</dbReference>
<evidence type="ECO:0000313" key="1">
    <source>
        <dbReference type="EMBL" id="VIO54085.1"/>
    </source>
</evidence>
<protein>
    <submittedName>
        <fullName evidence="1">Uncharacterized protein</fullName>
    </submittedName>
</protein>
<dbReference type="AlphaFoldDB" id="A0A4U9F7J9"/>
<proteinExistence type="predicted"/>